<dbReference type="EMBL" id="BSSD01000004">
    <property type="protein sequence ID" value="GLW91888.1"/>
    <property type="molecule type" value="Genomic_DNA"/>
</dbReference>
<dbReference type="InterPro" id="IPR048666">
    <property type="entry name" value="RedAm-like_C"/>
</dbReference>
<accession>A0A9W6QNX5</accession>
<name>A0A9W6QNX5_9PSEU</name>
<dbReference type="Gene3D" id="1.10.1040.10">
    <property type="entry name" value="N-(1-d-carboxylethyl)-l-norvaline Dehydrogenase, domain 2"/>
    <property type="match status" value="1"/>
</dbReference>
<keyword evidence="3" id="KW-1185">Reference proteome</keyword>
<dbReference type="AlphaFoldDB" id="A0A9W6QNX5"/>
<dbReference type="Proteomes" id="UP001165042">
    <property type="component" value="Unassembled WGS sequence"/>
</dbReference>
<gene>
    <name evidence="2" type="ORF">Aglo03_27040</name>
</gene>
<evidence type="ECO:0000313" key="3">
    <source>
        <dbReference type="Proteomes" id="UP001165042"/>
    </source>
</evidence>
<comment type="caution">
    <text evidence="2">The sequence shown here is derived from an EMBL/GenBank/DDBJ whole genome shotgun (WGS) entry which is preliminary data.</text>
</comment>
<organism evidence="2 3">
    <name type="scientific">Actinokineospora globicatena</name>
    <dbReference type="NCBI Taxonomy" id="103729"/>
    <lineage>
        <taxon>Bacteria</taxon>
        <taxon>Bacillati</taxon>
        <taxon>Actinomycetota</taxon>
        <taxon>Actinomycetes</taxon>
        <taxon>Pseudonocardiales</taxon>
        <taxon>Pseudonocardiaceae</taxon>
        <taxon>Actinokineospora</taxon>
    </lineage>
</organism>
<reference evidence="2" key="1">
    <citation type="submission" date="2023-02" db="EMBL/GenBank/DDBJ databases">
        <title>Actinokineospora globicatena NBRC 15670.</title>
        <authorList>
            <person name="Ichikawa N."/>
            <person name="Sato H."/>
            <person name="Tonouchi N."/>
        </authorList>
    </citation>
    <scope>NUCLEOTIDE SEQUENCE</scope>
    <source>
        <strain evidence="2">NBRC 15670</strain>
    </source>
</reference>
<evidence type="ECO:0000259" key="1">
    <source>
        <dbReference type="Pfam" id="PF21761"/>
    </source>
</evidence>
<proteinExistence type="predicted"/>
<dbReference type="RefSeq" id="WP_285611095.1">
    <property type="nucleotide sequence ID" value="NZ_BSSD01000004.1"/>
</dbReference>
<feature type="domain" description="NADPH-dependent reductive aminase-like C-terminal" evidence="1">
    <location>
        <begin position="37"/>
        <end position="163"/>
    </location>
</feature>
<evidence type="ECO:0000313" key="2">
    <source>
        <dbReference type="EMBL" id="GLW91888.1"/>
    </source>
</evidence>
<protein>
    <recommendedName>
        <fullName evidence="1">NADPH-dependent reductive aminase-like C-terminal domain-containing protein</fullName>
    </recommendedName>
</protein>
<sequence>MIGTPSAFVFYSGSPAVVDDHRDVLAVPARIHYVGEDPGHAALYDAALLSGMYGMLAGVTHAFALLRAEDIDPTTFAPLLVDWITTTTGSAHDLAHRLTTGDYTTNVTSNLGMQAAGIPTFVDTAKSQGVDPRLLMPYFDLMAQRAASGKSQEDTAGLVDDLRQSG</sequence>
<dbReference type="Pfam" id="PF21761">
    <property type="entry name" value="RedAm-like_C"/>
    <property type="match status" value="1"/>
</dbReference>
<dbReference type="InterPro" id="IPR013328">
    <property type="entry name" value="6PGD_dom2"/>
</dbReference>